<dbReference type="Proteomes" id="UP001156706">
    <property type="component" value="Unassembled WGS sequence"/>
</dbReference>
<dbReference type="EMBL" id="BSOG01000003">
    <property type="protein sequence ID" value="GLR14164.1"/>
    <property type="molecule type" value="Genomic_DNA"/>
</dbReference>
<organism evidence="1 2">
    <name type="scientific">Chitinimonas prasina</name>
    <dbReference type="NCBI Taxonomy" id="1434937"/>
    <lineage>
        <taxon>Bacteria</taxon>
        <taxon>Pseudomonadati</taxon>
        <taxon>Pseudomonadota</taxon>
        <taxon>Betaproteobacteria</taxon>
        <taxon>Neisseriales</taxon>
        <taxon>Chitinibacteraceae</taxon>
        <taxon>Chitinimonas</taxon>
    </lineage>
</organism>
<gene>
    <name evidence="1" type="ORF">GCM10007907_29540</name>
</gene>
<sequence>MRILTYKRTHTGDPDGRRVFGVNDCMGRVRAYEYDAVIGVGGIGAEPREYGIAGKITWVGVNPKVLPGTVKSPQIAFEYFVLFDAHGPELHSLAPNLARRMYQGKVRYLLKSYSRSEQWEAEGIVQWAKEAIAAGGDVGTNNHLVVCSQNACERADAIVVTPDSALVQTRKCRPSRGNC</sequence>
<proteinExistence type="predicted"/>
<comment type="caution">
    <text evidence="1">The sequence shown here is derived from an EMBL/GenBank/DDBJ whole genome shotgun (WGS) entry which is preliminary data.</text>
</comment>
<reference evidence="2" key="1">
    <citation type="journal article" date="2019" name="Int. J. Syst. Evol. Microbiol.">
        <title>The Global Catalogue of Microorganisms (GCM) 10K type strain sequencing project: providing services to taxonomists for standard genome sequencing and annotation.</title>
        <authorList>
            <consortium name="The Broad Institute Genomics Platform"/>
            <consortium name="The Broad Institute Genome Sequencing Center for Infectious Disease"/>
            <person name="Wu L."/>
            <person name="Ma J."/>
        </authorList>
    </citation>
    <scope>NUCLEOTIDE SEQUENCE [LARGE SCALE GENOMIC DNA]</scope>
    <source>
        <strain evidence="2">NBRC 110044</strain>
    </source>
</reference>
<evidence type="ECO:0000313" key="1">
    <source>
        <dbReference type="EMBL" id="GLR14164.1"/>
    </source>
</evidence>
<name>A0ABQ5YJQ4_9NEIS</name>
<evidence type="ECO:0000313" key="2">
    <source>
        <dbReference type="Proteomes" id="UP001156706"/>
    </source>
</evidence>
<accession>A0ABQ5YJQ4</accession>
<protein>
    <submittedName>
        <fullName evidence="1">Uncharacterized protein</fullName>
    </submittedName>
</protein>
<keyword evidence="2" id="KW-1185">Reference proteome</keyword>